<accession>A0AAV3RDU3</accession>
<organism evidence="2 3">
    <name type="scientific">Lithospermum erythrorhizon</name>
    <name type="common">Purple gromwell</name>
    <name type="synonym">Lithospermum officinale var. erythrorhizon</name>
    <dbReference type="NCBI Taxonomy" id="34254"/>
    <lineage>
        <taxon>Eukaryota</taxon>
        <taxon>Viridiplantae</taxon>
        <taxon>Streptophyta</taxon>
        <taxon>Embryophyta</taxon>
        <taxon>Tracheophyta</taxon>
        <taxon>Spermatophyta</taxon>
        <taxon>Magnoliopsida</taxon>
        <taxon>eudicotyledons</taxon>
        <taxon>Gunneridae</taxon>
        <taxon>Pentapetalae</taxon>
        <taxon>asterids</taxon>
        <taxon>lamiids</taxon>
        <taxon>Boraginales</taxon>
        <taxon>Boraginaceae</taxon>
        <taxon>Boraginoideae</taxon>
        <taxon>Lithospermeae</taxon>
        <taxon>Lithospermum</taxon>
    </lineage>
</organism>
<dbReference type="EMBL" id="BAABME010025671">
    <property type="protein sequence ID" value="GAA0172527.1"/>
    <property type="molecule type" value="Genomic_DNA"/>
</dbReference>
<comment type="caution">
    <text evidence="2">The sequence shown here is derived from an EMBL/GenBank/DDBJ whole genome shotgun (WGS) entry which is preliminary data.</text>
</comment>
<name>A0AAV3RDU3_LITER</name>
<proteinExistence type="predicted"/>
<feature type="region of interest" description="Disordered" evidence="1">
    <location>
        <begin position="1"/>
        <end position="69"/>
    </location>
</feature>
<gene>
    <name evidence="2" type="ORF">LIER_41353</name>
</gene>
<reference evidence="2 3" key="1">
    <citation type="submission" date="2024-01" db="EMBL/GenBank/DDBJ databases">
        <title>The complete chloroplast genome sequence of Lithospermum erythrorhizon: insights into the phylogenetic relationship among Boraginaceae species and the maternal lineages of purple gromwells.</title>
        <authorList>
            <person name="Okada T."/>
            <person name="Watanabe K."/>
        </authorList>
    </citation>
    <scope>NUCLEOTIDE SEQUENCE [LARGE SCALE GENOMIC DNA]</scope>
</reference>
<sequence length="69" mass="7675">MDQSTQHSKSRGLAHPPQQPNGPMHKANDGPGHKRMVHTFNKNWNADATRPVTETQPRHSDVIADVLVT</sequence>
<evidence type="ECO:0000256" key="1">
    <source>
        <dbReference type="SAM" id="MobiDB-lite"/>
    </source>
</evidence>
<dbReference type="Proteomes" id="UP001454036">
    <property type="component" value="Unassembled WGS sequence"/>
</dbReference>
<keyword evidence="3" id="KW-1185">Reference proteome</keyword>
<dbReference type="AlphaFoldDB" id="A0AAV3RDU3"/>
<evidence type="ECO:0000313" key="2">
    <source>
        <dbReference type="EMBL" id="GAA0172527.1"/>
    </source>
</evidence>
<protein>
    <submittedName>
        <fullName evidence="2">Uncharacterized protein</fullName>
    </submittedName>
</protein>
<evidence type="ECO:0000313" key="3">
    <source>
        <dbReference type="Proteomes" id="UP001454036"/>
    </source>
</evidence>